<dbReference type="EMBL" id="MU004196">
    <property type="protein sequence ID" value="KAF2490921.1"/>
    <property type="molecule type" value="Genomic_DNA"/>
</dbReference>
<accession>A0A6A6QFH0</accession>
<gene>
    <name evidence="2" type="ORF">BU16DRAFT_138309</name>
</gene>
<evidence type="ECO:0000313" key="3">
    <source>
        <dbReference type="Proteomes" id="UP000799750"/>
    </source>
</evidence>
<protein>
    <submittedName>
        <fullName evidence="2">Uncharacterized protein</fullName>
    </submittedName>
</protein>
<sequence length="108" mass="11329">MAVPSYEYVPLDAAPLSQTHRTAPHLSPPVVLCCLALYAPRLLAVTAAVSPLTLLLPSLTHPRRATGPAHSRPAASPPSLVPGLLRMAGVLPMRRGHCSERTASTLPA</sequence>
<proteinExistence type="predicted"/>
<name>A0A6A6QFH0_9PEZI</name>
<keyword evidence="3" id="KW-1185">Reference proteome</keyword>
<reference evidence="2" key="1">
    <citation type="journal article" date="2020" name="Stud. Mycol.">
        <title>101 Dothideomycetes genomes: a test case for predicting lifestyles and emergence of pathogens.</title>
        <authorList>
            <person name="Haridas S."/>
            <person name="Albert R."/>
            <person name="Binder M."/>
            <person name="Bloem J."/>
            <person name="Labutti K."/>
            <person name="Salamov A."/>
            <person name="Andreopoulos B."/>
            <person name="Baker S."/>
            <person name="Barry K."/>
            <person name="Bills G."/>
            <person name="Bluhm B."/>
            <person name="Cannon C."/>
            <person name="Castanera R."/>
            <person name="Culley D."/>
            <person name="Daum C."/>
            <person name="Ezra D."/>
            <person name="Gonzalez J."/>
            <person name="Henrissat B."/>
            <person name="Kuo A."/>
            <person name="Liang C."/>
            <person name="Lipzen A."/>
            <person name="Lutzoni F."/>
            <person name="Magnuson J."/>
            <person name="Mondo S."/>
            <person name="Nolan M."/>
            <person name="Ohm R."/>
            <person name="Pangilinan J."/>
            <person name="Park H.-J."/>
            <person name="Ramirez L."/>
            <person name="Alfaro M."/>
            <person name="Sun H."/>
            <person name="Tritt A."/>
            <person name="Yoshinaga Y."/>
            <person name="Zwiers L.-H."/>
            <person name="Turgeon B."/>
            <person name="Goodwin S."/>
            <person name="Spatafora J."/>
            <person name="Crous P."/>
            <person name="Grigoriev I."/>
        </authorList>
    </citation>
    <scope>NUCLEOTIDE SEQUENCE</scope>
    <source>
        <strain evidence="2">CBS 269.34</strain>
    </source>
</reference>
<dbReference type="AlphaFoldDB" id="A0A6A6QFH0"/>
<dbReference type="Proteomes" id="UP000799750">
    <property type="component" value="Unassembled WGS sequence"/>
</dbReference>
<evidence type="ECO:0000256" key="1">
    <source>
        <dbReference type="SAM" id="MobiDB-lite"/>
    </source>
</evidence>
<evidence type="ECO:0000313" key="2">
    <source>
        <dbReference type="EMBL" id="KAF2490921.1"/>
    </source>
</evidence>
<organism evidence="2 3">
    <name type="scientific">Lophium mytilinum</name>
    <dbReference type="NCBI Taxonomy" id="390894"/>
    <lineage>
        <taxon>Eukaryota</taxon>
        <taxon>Fungi</taxon>
        <taxon>Dikarya</taxon>
        <taxon>Ascomycota</taxon>
        <taxon>Pezizomycotina</taxon>
        <taxon>Dothideomycetes</taxon>
        <taxon>Pleosporomycetidae</taxon>
        <taxon>Mytilinidiales</taxon>
        <taxon>Mytilinidiaceae</taxon>
        <taxon>Lophium</taxon>
    </lineage>
</organism>
<feature type="region of interest" description="Disordered" evidence="1">
    <location>
        <begin position="60"/>
        <end position="81"/>
    </location>
</feature>